<name>A0AAF0U8N1_SOLVR</name>
<dbReference type="PANTHER" id="PTHR15503">
    <property type="entry name" value="LDOC1 RELATED"/>
    <property type="match status" value="1"/>
</dbReference>
<dbReference type="GO" id="GO:0003676">
    <property type="term" value="F:nucleic acid binding"/>
    <property type="evidence" value="ECO:0007669"/>
    <property type="project" value="InterPro"/>
</dbReference>
<feature type="region of interest" description="Disordered" evidence="1">
    <location>
        <begin position="140"/>
        <end position="159"/>
    </location>
</feature>
<dbReference type="SUPFAM" id="SSF53098">
    <property type="entry name" value="Ribonuclease H-like"/>
    <property type="match status" value="1"/>
</dbReference>
<organism evidence="2 3">
    <name type="scientific">Solanum verrucosum</name>
    <dbReference type="NCBI Taxonomy" id="315347"/>
    <lineage>
        <taxon>Eukaryota</taxon>
        <taxon>Viridiplantae</taxon>
        <taxon>Streptophyta</taxon>
        <taxon>Embryophyta</taxon>
        <taxon>Tracheophyta</taxon>
        <taxon>Spermatophyta</taxon>
        <taxon>Magnoliopsida</taxon>
        <taxon>eudicotyledons</taxon>
        <taxon>Gunneridae</taxon>
        <taxon>Pentapetalae</taxon>
        <taxon>asterids</taxon>
        <taxon>lamiids</taxon>
        <taxon>Solanales</taxon>
        <taxon>Solanaceae</taxon>
        <taxon>Solanoideae</taxon>
        <taxon>Solaneae</taxon>
        <taxon>Solanum</taxon>
    </lineage>
</organism>
<keyword evidence="3" id="KW-1185">Reference proteome</keyword>
<dbReference type="InterPro" id="IPR012337">
    <property type="entry name" value="RNaseH-like_sf"/>
</dbReference>
<dbReference type="InterPro" id="IPR036397">
    <property type="entry name" value="RNaseH_sf"/>
</dbReference>
<evidence type="ECO:0000256" key="1">
    <source>
        <dbReference type="SAM" id="MobiDB-lite"/>
    </source>
</evidence>
<dbReference type="Proteomes" id="UP001234989">
    <property type="component" value="Chromosome 8"/>
</dbReference>
<accession>A0AAF0U8N1</accession>
<protein>
    <submittedName>
        <fullName evidence="2">Uncharacterized protein</fullName>
    </submittedName>
</protein>
<gene>
    <name evidence="2" type="ORF">MTR67_034599</name>
</gene>
<evidence type="ECO:0000313" key="3">
    <source>
        <dbReference type="Proteomes" id="UP001234989"/>
    </source>
</evidence>
<dbReference type="Gene3D" id="3.30.420.10">
    <property type="entry name" value="Ribonuclease H-like superfamily/Ribonuclease H"/>
    <property type="match status" value="1"/>
</dbReference>
<dbReference type="PANTHER" id="PTHR15503:SF45">
    <property type="entry name" value="RNA-DIRECTED DNA POLYMERASE HOMOLOG"/>
    <property type="match status" value="1"/>
</dbReference>
<dbReference type="EMBL" id="CP133619">
    <property type="protein sequence ID" value="WMV41214.1"/>
    <property type="molecule type" value="Genomic_DNA"/>
</dbReference>
<sequence>MDLGHKEAIDLGLHCATATAALTVHQRHHGLLWESLSFTSEDLGTRVKLSTAYHRQMDEQAEHTIQTLEDMLRACVDFKGPELVHEAMEKFGVIRERLEMEESLLKSYVDVRRRDLDLHVNDWVYLNISLMKYSCRSSVKDEVSNPKPQGENGSGSSLSTCVKCGRKHEGDNHRRAQPYPSLGSIGNQKQNRLYSILTRHVQEGSPDVVIDHFSIFTPVGESSVAKRAYQKCLVSLSHRVIHIDHVDLDMLDFDIILGTDWMPSCFASIDSKKMISKECIYHLIRDRDMGFETRTLEVIPVINEFREEFPGDLPSVPPEREIDSRIGLLPNIHPISIPPYQMAPTQLKEL</sequence>
<dbReference type="InterPro" id="IPR032567">
    <property type="entry name" value="RTL1-rel"/>
</dbReference>
<proteinExistence type="predicted"/>
<evidence type="ECO:0000313" key="2">
    <source>
        <dbReference type="EMBL" id="WMV41214.1"/>
    </source>
</evidence>
<dbReference type="AlphaFoldDB" id="A0AAF0U8N1"/>
<reference evidence="2" key="1">
    <citation type="submission" date="2023-08" db="EMBL/GenBank/DDBJ databases">
        <title>A de novo genome assembly of Solanum verrucosum Schlechtendal, a Mexican diploid species geographically isolated from the other diploid A-genome species in potato relatives.</title>
        <authorList>
            <person name="Hosaka K."/>
        </authorList>
    </citation>
    <scope>NUCLEOTIDE SEQUENCE</scope>
    <source>
        <tissue evidence="2">Young leaves</tissue>
    </source>
</reference>
<dbReference type="Pfam" id="PF08284">
    <property type="entry name" value="RVP_2"/>
    <property type="match status" value="1"/>
</dbReference>